<keyword evidence="1" id="KW-0732">Signal</keyword>
<name>A0A9P5NXU1_GYMJU</name>
<dbReference type="Proteomes" id="UP000724874">
    <property type="component" value="Unassembled WGS sequence"/>
</dbReference>
<proteinExistence type="predicted"/>
<dbReference type="AlphaFoldDB" id="A0A9P5NXU1"/>
<protein>
    <submittedName>
        <fullName evidence="2">Uncharacterized protein</fullName>
    </submittedName>
</protein>
<evidence type="ECO:0000313" key="2">
    <source>
        <dbReference type="EMBL" id="KAF8910407.1"/>
    </source>
</evidence>
<organism evidence="2 3">
    <name type="scientific">Gymnopilus junonius</name>
    <name type="common">Spectacular rustgill mushroom</name>
    <name type="synonym">Gymnopilus spectabilis subsp. junonius</name>
    <dbReference type="NCBI Taxonomy" id="109634"/>
    <lineage>
        <taxon>Eukaryota</taxon>
        <taxon>Fungi</taxon>
        <taxon>Dikarya</taxon>
        <taxon>Basidiomycota</taxon>
        <taxon>Agaricomycotina</taxon>
        <taxon>Agaricomycetes</taxon>
        <taxon>Agaricomycetidae</taxon>
        <taxon>Agaricales</taxon>
        <taxon>Agaricineae</taxon>
        <taxon>Hymenogastraceae</taxon>
        <taxon>Gymnopilus</taxon>
    </lineage>
</organism>
<accession>A0A9P5NXU1</accession>
<feature type="chain" id="PRO_5040388678" evidence="1">
    <location>
        <begin position="26"/>
        <end position="216"/>
    </location>
</feature>
<comment type="caution">
    <text evidence="2">The sequence shown here is derived from an EMBL/GenBank/DDBJ whole genome shotgun (WGS) entry which is preliminary data.</text>
</comment>
<evidence type="ECO:0000256" key="1">
    <source>
        <dbReference type="SAM" id="SignalP"/>
    </source>
</evidence>
<dbReference type="OrthoDB" id="2979028at2759"/>
<gene>
    <name evidence="2" type="ORF">CPB84DRAFT_1216899</name>
</gene>
<dbReference type="EMBL" id="JADNYJ010000006">
    <property type="protein sequence ID" value="KAF8910407.1"/>
    <property type="molecule type" value="Genomic_DNA"/>
</dbReference>
<sequence length="216" mass="24879">MCDFWHRIQVLAIVLTLDILPVVPPELFYMPAPRLEVFRVMVSKGDERDYSGIFNLWPTKPLFANDAPFLRVFNPPLSLHFDISHADWLRNLSTMYLGPPFVVQEIISILQRTPRLETLRIERISIKPDVKSSPPPGDIRLPNLRYCFLFLDFISCAVLLERMHVPPSSYFVIRPSTISYNRVIRGRSPVSFQITGCFHPALSSESRIERAVSEPL</sequence>
<reference evidence="2" key="1">
    <citation type="submission" date="2020-11" db="EMBL/GenBank/DDBJ databases">
        <authorList>
            <consortium name="DOE Joint Genome Institute"/>
            <person name="Ahrendt S."/>
            <person name="Riley R."/>
            <person name="Andreopoulos W."/>
            <person name="LaButti K."/>
            <person name="Pangilinan J."/>
            <person name="Ruiz-duenas F.J."/>
            <person name="Barrasa J.M."/>
            <person name="Sanchez-Garcia M."/>
            <person name="Camarero S."/>
            <person name="Miyauchi S."/>
            <person name="Serrano A."/>
            <person name="Linde D."/>
            <person name="Babiker R."/>
            <person name="Drula E."/>
            <person name="Ayuso-Fernandez I."/>
            <person name="Pacheco R."/>
            <person name="Padilla G."/>
            <person name="Ferreira P."/>
            <person name="Barriuso J."/>
            <person name="Kellner H."/>
            <person name="Castanera R."/>
            <person name="Alfaro M."/>
            <person name="Ramirez L."/>
            <person name="Pisabarro A.G."/>
            <person name="Kuo A."/>
            <person name="Tritt A."/>
            <person name="Lipzen A."/>
            <person name="He G."/>
            <person name="Yan M."/>
            <person name="Ng V."/>
            <person name="Cullen D."/>
            <person name="Martin F."/>
            <person name="Rosso M.-N."/>
            <person name="Henrissat B."/>
            <person name="Hibbett D."/>
            <person name="Martinez A.T."/>
            <person name="Grigoriev I.V."/>
        </authorList>
    </citation>
    <scope>NUCLEOTIDE SEQUENCE</scope>
    <source>
        <strain evidence="2">AH 44721</strain>
    </source>
</reference>
<evidence type="ECO:0000313" key="3">
    <source>
        <dbReference type="Proteomes" id="UP000724874"/>
    </source>
</evidence>
<keyword evidence="3" id="KW-1185">Reference proteome</keyword>
<feature type="signal peptide" evidence="1">
    <location>
        <begin position="1"/>
        <end position="25"/>
    </location>
</feature>